<dbReference type="PANTHER" id="PTHR46825">
    <property type="entry name" value="D-ALANYL-D-ALANINE-CARBOXYPEPTIDASE/ENDOPEPTIDASE AMPH"/>
    <property type="match status" value="1"/>
</dbReference>
<accession>A0A365XY26</accession>
<evidence type="ECO:0008006" key="6">
    <source>
        <dbReference type="Google" id="ProtNLM"/>
    </source>
</evidence>
<keyword evidence="5" id="KW-1185">Reference proteome</keyword>
<dbReference type="InterPro" id="IPR050491">
    <property type="entry name" value="AmpC-like"/>
</dbReference>
<evidence type="ECO:0000259" key="3">
    <source>
        <dbReference type="Pfam" id="PF11954"/>
    </source>
</evidence>
<keyword evidence="1" id="KW-0732">Signal</keyword>
<sequence length="551" mass="61393">MKISSTAFLCLIMAFYLPVPATGQDNIKLFDSLLTSSFPANEPGGVVLIARNNQVLYRKALGKANLELNIDMQPDQVFRLGSVTKQFTACAILTLAQQGKLSLQDPVTRFIPDYPRGADIHIAQLLTHTAGIKNYTGLSKFTREQQRQDLSARELVDFFRNEPLDFEPGTAFSYSNSGYVLLGYIIEQITGKSYATYINENFFQPLSMTHSFYDDAVTIIPQRVPGYKYTGNHYENAGFLSMTLPYAAGSLLSNADDLLKWYQALMSGKVVSHAALEKAYASSRLSNGRLTGYGYGWAIGNVQGSRSIKHIGIVNGFVAYVVYLPDEKLFAAILTNRENAPDPDILASRMLATLLSKPYDYTEITLTESERSAYQHTYVLEDGSRKTVACQDGNLMYYNPGALKARLIPLGRDLFRINASLTNLRFERNQKGQVTSFTQEGTELPIKGIANSDRVSTLKRIIVSPQQLSAYTGKYQFNPGPVFEVKLEDGRLYGQVGNDKKELIPFETHKFFARDLDAVIIFNLNAQHHVTGLTKLQQGEMKALIVDSHGH</sequence>
<gene>
    <name evidence="4" type="ORF">DF182_01100</name>
</gene>
<dbReference type="InterPro" id="IPR021860">
    <property type="entry name" value="Peptidase_S12_Pab87-rel_C"/>
</dbReference>
<name>A0A365XY26_9BACT</name>
<dbReference type="InterPro" id="IPR012338">
    <property type="entry name" value="Beta-lactam/transpept-like"/>
</dbReference>
<dbReference type="EMBL" id="QFFJ01000001">
    <property type="protein sequence ID" value="RBL91252.1"/>
    <property type="molecule type" value="Genomic_DNA"/>
</dbReference>
<dbReference type="Pfam" id="PF11954">
    <property type="entry name" value="DUF3471"/>
    <property type="match status" value="1"/>
</dbReference>
<dbReference type="OrthoDB" id="9793489at2"/>
<organism evidence="4 5">
    <name type="scientific">Chitinophaga flava</name>
    <dbReference type="NCBI Taxonomy" id="2259036"/>
    <lineage>
        <taxon>Bacteria</taxon>
        <taxon>Pseudomonadati</taxon>
        <taxon>Bacteroidota</taxon>
        <taxon>Chitinophagia</taxon>
        <taxon>Chitinophagales</taxon>
        <taxon>Chitinophagaceae</taxon>
        <taxon>Chitinophaga</taxon>
    </lineage>
</organism>
<dbReference type="PANTHER" id="PTHR46825:SF9">
    <property type="entry name" value="BETA-LACTAMASE-RELATED DOMAIN-CONTAINING PROTEIN"/>
    <property type="match status" value="1"/>
</dbReference>
<dbReference type="Pfam" id="PF00144">
    <property type="entry name" value="Beta-lactamase"/>
    <property type="match status" value="1"/>
</dbReference>
<reference evidence="4 5" key="1">
    <citation type="submission" date="2018-05" db="EMBL/GenBank/DDBJ databases">
        <title>Chitinophaga sp. K3CV102501T nov., isolated from isolated from a monsoon evergreen broad-leaved forest soil.</title>
        <authorList>
            <person name="Lv Y."/>
        </authorList>
    </citation>
    <scope>NUCLEOTIDE SEQUENCE [LARGE SCALE GENOMIC DNA]</scope>
    <source>
        <strain evidence="4 5">GDMCC 1.1325</strain>
    </source>
</reference>
<dbReference type="SUPFAM" id="SSF56601">
    <property type="entry name" value="beta-lactamase/transpeptidase-like"/>
    <property type="match status" value="1"/>
</dbReference>
<feature type="signal peptide" evidence="1">
    <location>
        <begin position="1"/>
        <end position="21"/>
    </location>
</feature>
<evidence type="ECO:0000256" key="1">
    <source>
        <dbReference type="SAM" id="SignalP"/>
    </source>
</evidence>
<feature type="domain" description="Peptidase S12 Pab87-related C-terminal" evidence="3">
    <location>
        <begin position="462"/>
        <end position="534"/>
    </location>
</feature>
<dbReference type="Gene3D" id="3.40.710.10">
    <property type="entry name" value="DD-peptidase/beta-lactamase superfamily"/>
    <property type="match status" value="1"/>
</dbReference>
<protein>
    <recommendedName>
        <fullName evidence="6">Serine hydrolase</fullName>
    </recommendedName>
</protein>
<evidence type="ECO:0000313" key="5">
    <source>
        <dbReference type="Proteomes" id="UP000253410"/>
    </source>
</evidence>
<dbReference type="AlphaFoldDB" id="A0A365XY26"/>
<evidence type="ECO:0000313" key="4">
    <source>
        <dbReference type="EMBL" id="RBL91252.1"/>
    </source>
</evidence>
<dbReference type="RefSeq" id="WP_113613850.1">
    <property type="nucleotide sequence ID" value="NZ_QFFJ01000001.1"/>
</dbReference>
<dbReference type="InterPro" id="IPR001466">
    <property type="entry name" value="Beta-lactam-related"/>
</dbReference>
<dbReference type="Proteomes" id="UP000253410">
    <property type="component" value="Unassembled WGS sequence"/>
</dbReference>
<evidence type="ECO:0000259" key="2">
    <source>
        <dbReference type="Pfam" id="PF00144"/>
    </source>
</evidence>
<proteinExistence type="predicted"/>
<feature type="chain" id="PRO_5016842117" description="Serine hydrolase" evidence="1">
    <location>
        <begin position="22"/>
        <end position="551"/>
    </location>
</feature>
<comment type="caution">
    <text evidence="4">The sequence shown here is derived from an EMBL/GenBank/DDBJ whole genome shotgun (WGS) entry which is preliminary data.</text>
</comment>
<feature type="domain" description="Beta-lactamase-related" evidence="2">
    <location>
        <begin position="42"/>
        <end position="346"/>
    </location>
</feature>